<dbReference type="Gene3D" id="1.10.1220.10">
    <property type="entry name" value="Met repressor-like"/>
    <property type="match status" value="1"/>
</dbReference>
<dbReference type="EMBL" id="RBAH01000012">
    <property type="protein sequence ID" value="RKN82128.1"/>
    <property type="molecule type" value="Genomic_DNA"/>
</dbReference>
<comment type="caution">
    <text evidence="2">The sequence shown here is derived from an EMBL/GenBank/DDBJ whole genome shotgun (WGS) entry which is preliminary data.</text>
</comment>
<dbReference type="OrthoDB" id="2898209at2"/>
<feature type="domain" description="Ribbon-helix-helix protein CopG" evidence="1">
    <location>
        <begin position="39"/>
        <end position="75"/>
    </location>
</feature>
<reference evidence="2 3" key="1">
    <citation type="journal article" date="2007" name="Int. J. Syst. Evol. Microbiol.">
        <title>Paenibacillus ginsengarvi sp. nov., isolated from soil from ginseng cultivation.</title>
        <authorList>
            <person name="Yoon M.H."/>
            <person name="Ten L.N."/>
            <person name="Im W.T."/>
        </authorList>
    </citation>
    <scope>NUCLEOTIDE SEQUENCE [LARGE SCALE GENOMIC DNA]</scope>
    <source>
        <strain evidence="2 3">KCTC 13059</strain>
    </source>
</reference>
<dbReference type="CDD" id="cd21631">
    <property type="entry name" value="RHH_CopG_NikR-like"/>
    <property type="match status" value="1"/>
</dbReference>
<dbReference type="Proteomes" id="UP000282311">
    <property type="component" value="Unassembled WGS sequence"/>
</dbReference>
<evidence type="ECO:0000259" key="1">
    <source>
        <dbReference type="Pfam" id="PF01402"/>
    </source>
</evidence>
<dbReference type="InterPro" id="IPR013321">
    <property type="entry name" value="Arc_rbn_hlx_hlx"/>
</dbReference>
<protein>
    <submittedName>
        <fullName evidence="2">Ribbon-helix-helix protein, CopG family</fullName>
    </submittedName>
</protein>
<name>A0A3B0CC40_9BACL</name>
<dbReference type="RefSeq" id="WP_120748511.1">
    <property type="nucleotide sequence ID" value="NZ_RBAH01000012.1"/>
</dbReference>
<keyword evidence="3" id="KW-1185">Reference proteome</keyword>
<dbReference type="InterPro" id="IPR002145">
    <property type="entry name" value="CopG"/>
</dbReference>
<sequence>MDQDEVKLAVPKREGQISAVFSRGGPREGAGRKAIGQTKKVSLTLPAPYWEELDRRCGELGVSRSEWLRRLLLEQMAHPERKREEP</sequence>
<dbReference type="Pfam" id="PF01402">
    <property type="entry name" value="RHH_1"/>
    <property type="match status" value="1"/>
</dbReference>
<dbReference type="GO" id="GO:0006355">
    <property type="term" value="P:regulation of DNA-templated transcription"/>
    <property type="evidence" value="ECO:0007669"/>
    <property type="project" value="InterPro"/>
</dbReference>
<dbReference type="InterPro" id="IPR010985">
    <property type="entry name" value="Ribbon_hlx_hlx"/>
</dbReference>
<evidence type="ECO:0000313" key="2">
    <source>
        <dbReference type="EMBL" id="RKN82128.1"/>
    </source>
</evidence>
<evidence type="ECO:0000313" key="3">
    <source>
        <dbReference type="Proteomes" id="UP000282311"/>
    </source>
</evidence>
<gene>
    <name evidence="2" type="ORF">D7M11_17370</name>
</gene>
<dbReference type="SUPFAM" id="SSF47598">
    <property type="entry name" value="Ribbon-helix-helix"/>
    <property type="match status" value="1"/>
</dbReference>
<dbReference type="AlphaFoldDB" id="A0A3B0CC40"/>
<proteinExistence type="predicted"/>
<accession>A0A3B0CC40</accession>
<organism evidence="2 3">
    <name type="scientific">Paenibacillus ginsengarvi</name>
    <dbReference type="NCBI Taxonomy" id="400777"/>
    <lineage>
        <taxon>Bacteria</taxon>
        <taxon>Bacillati</taxon>
        <taxon>Bacillota</taxon>
        <taxon>Bacilli</taxon>
        <taxon>Bacillales</taxon>
        <taxon>Paenibacillaceae</taxon>
        <taxon>Paenibacillus</taxon>
    </lineage>
</organism>